<dbReference type="InterPro" id="IPR039063">
    <property type="entry name" value="RibK_CTP-dep"/>
</dbReference>
<comment type="cofactor">
    <cofactor evidence="17">
        <name>Mg(2+)</name>
        <dbReference type="ChEBI" id="CHEBI:18420"/>
    </cofactor>
    <text evidence="17">Binds 1 Mg(2+) ion per subunit.</text>
</comment>
<sequence length="330" mass="35272">MGFRCVRPRGDGAGGAASVTSADAGPSSVAAAFATDTDGFWYVAVTVPVQIFNAAQFVTVLLRLPYPVPFCVAPTENRAMSASTTTVGHDEVVALKTVALYGGLREPVKVSCSTLGERLDASSQTASRRLQRLESAGLLDRDVVGDGQWVTVTDAGERRLRAEYADYRRLFEGEAGLSLSGTVTSGMGEGRHYIQLSGYHEQFVERLGYEPFPGTLNVELSEAAVRARAGLDSVEGVPIDGWEDEERTFGPATCYAAEVRVDGESFAPVHVIVPERTHHDEDQLELIAPARLRDELGLDDDDEVRVYVTDAERADESAPATEASGAGGSA</sequence>
<dbReference type="Proteomes" id="UP000184357">
    <property type="component" value="Unassembled WGS sequence"/>
</dbReference>
<comment type="caution">
    <text evidence="17">Lacks conserved residue(s) required for the propagation of feature annotation.</text>
</comment>
<comment type="function">
    <text evidence="1 17">Catalyzes the CTP-dependent phosphorylation of riboflavin (vitamin B2) to form flavin mononucleotide (FMN).</text>
</comment>
<evidence type="ECO:0000256" key="5">
    <source>
        <dbReference type="ARBA" id="ARBA00017394"/>
    </source>
</evidence>
<reference evidence="20 21" key="1">
    <citation type="submission" date="2016-11" db="EMBL/GenBank/DDBJ databases">
        <authorList>
            <person name="Jaros S."/>
            <person name="Januszkiewicz K."/>
            <person name="Wedrychowicz H."/>
        </authorList>
    </citation>
    <scope>NUCLEOTIDE SEQUENCE [LARGE SCALE GENOMIC DNA]</scope>
    <source>
        <strain evidence="20 21">DSM 9297</strain>
    </source>
</reference>
<dbReference type="PANTHER" id="PTHR40706">
    <property type="entry name" value="RIBOFLAVIN KINASE"/>
    <property type="match status" value="1"/>
</dbReference>
<dbReference type="Pfam" id="PF01982">
    <property type="entry name" value="CTP-dep_RFKase"/>
    <property type="match status" value="1"/>
</dbReference>
<feature type="binding site" evidence="17">
    <location>
        <position position="215"/>
    </location>
    <ligand>
        <name>Mg(2+)</name>
        <dbReference type="ChEBI" id="CHEBI:18420"/>
    </ligand>
</feature>
<keyword evidence="12 17" id="KW-0460">Magnesium</keyword>
<evidence type="ECO:0000256" key="8">
    <source>
        <dbReference type="ARBA" id="ARBA00022679"/>
    </source>
</evidence>
<evidence type="ECO:0000256" key="14">
    <source>
        <dbReference type="ARBA" id="ARBA00030544"/>
    </source>
</evidence>
<evidence type="ECO:0000256" key="4">
    <source>
        <dbReference type="ARBA" id="ARBA00011987"/>
    </source>
</evidence>
<dbReference type="GO" id="GO:0009398">
    <property type="term" value="P:FMN biosynthetic process"/>
    <property type="evidence" value="ECO:0007669"/>
    <property type="project" value="UniProtKB-UniRule"/>
</dbReference>
<dbReference type="HAMAP" id="MF_01285">
    <property type="entry name" value="Riboflavin_kinase"/>
    <property type="match status" value="1"/>
</dbReference>
<accession>A0A1M5KEJ2</accession>
<feature type="binding site" evidence="17">
    <location>
        <position position="277"/>
    </location>
    <ligand>
        <name>FMN</name>
        <dbReference type="ChEBI" id="CHEBI:58210"/>
    </ligand>
</feature>
<name>A0A1M5KEJ2_9EURY</name>
<evidence type="ECO:0000256" key="15">
    <source>
        <dbReference type="ARBA" id="ARBA00033116"/>
    </source>
</evidence>
<feature type="region of interest" description="Disordered" evidence="18">
    <location>
        <begin position="311"/>
        <end position="330"/>
    </location>
</feature>
<dbReference type="GO" id="GO:0009231">
    <property type="term" value="P:riboflavin biosynthetic process"/>
    <property type="evidence" value="ECO:0007669"/>
    <property type="project" value="InterPro"/>
</dbReference>
<evidence type="ECO:0000256" key="18">
    <source>
        <dbReference type="SAM" id="MobiDB-lite"/>
    </source>
</evidence>
<evidence type="ECO:0000256" key="1">
    <source>
        <dbReference type="ARBA" id="ARBA00003072"/>
    </source>
</evidence>
<dbReference type="Gene3D" id="2.40.30.30">
    <property type="entry name" value="Riboflavin kinase-like"/>
    <property type="match status" value="1"/>
</dbReference>
<dbReference type="AlphaFoldDB" id="A0A1M5KEJ2"/>
<keyword evidence="10 17" id="KW-0547">Nucleotide-binding</keyword>
<dbReference type="UniPathway" id="UPA00276">
    <property type="reaction ID" value="UER00929"/>
</dbReference>
<keyword evidence="6 17" id="KW-0285">Flavoprotein</keyword>
<dbReference type="PANTHER" id="PTHR40706:SF1">
    <property type="entry name" value="RIBOFLAVIN KINASE"/>
    <property type="match status" value="1"/>
</dbReference>
<dbReference type="InterPro" id="IPR023465">
    <property type="entry name" value="Riboflavin_kinase_dom_sf"/>
</dbReference>
<evidence type="ECO:0000256" key="13">
    <source>
        <dbReference type="ARBA" id="ARBA00029789"/>
    </source>
</evidence>
<dbReference type="GO" id="GO:0008531">
    <property type="term" value="F:riboflavin kinase activity"/>
    <property type="evidence" value="ECO:0007669"/>
    <property type="project" value="InterPro"/>
</dbReference>
<evidence type="ECO:0000313" key="20">
    <source>
        <dbReference type="EMBL" id="SHG51276.1"/>
    </source>
</evidence>
<dbReference type="GO" id="GO:0000166">
    <property type="term" value="F:nucleotide binding"/>
    <property type="evidence" value="ECO:0007669"/>
    <property type="project" value="UniProtKB-UniRule"/>
</dbReference>
<evidence type="ECO:0000256" key="9">
    <source>
        <dbReference type="ARBA" id="ARBA00022723"/>
    </source>
</evidence>
<comment type="pathway">
    <text evidence="2 17">Cofactor biosynthesis; FMN biosynthesis; FMN from riboflavin (CTP route): step 1/1.</text>
</comment>
<dbReference type="CDD" id="cd00090">
    <property type="entry name" value="HTH_ARSR"/>
    <property type="match status" value="1"/>
</dbReference>
<keyword evidence="21" id="KW-1185">Reference proteome</keyword>
<evidence type="ECO:0000256" key="6">
    <source>
        <dbReference type="ARBA" id="ARBA00022630"/>
    </source>
</evidence>
<evidence type="ECO:0000256" key="11">
    <source>
        <dbReference type="ARBA" id="ARBA00022777"/>
    </source>
</evidence>
<dbReference type="InterPro" id="IPR011991">
    <property type="entry name" value="ArsR-like_HTH"/>
</dbReference>
<feature type="region of interest" description="Disordered" evidence="18">
    <location>
        <begin position="1"/>
        <end position="23"/>
    </location>
</feature>
<dbReference type="Gene3D" id="1.10.10.10">
    <property type="entry name" value="Winged helix-like DNA-binding domain superfamily/Winged helix DNA-binding domain"/>
    <property type="match status" value="1"/>
</dbReference>
<dbReference type="Pfam" id="PF12840">
    <property type="entry name" value="HTH_20"/>
    <property type="match status" value="1"/>
</dbReference>
<evidence type="ECO:0000313" key="21">
    <source>
        <dbReference type="Proteomes" id="UP000184357"/>
    </source>
</evidence>
<comment type="similarity">
    <text evidence="3 17">Belongs to the archaeal riboflavin kinase family.</text>
</comment>
<dbReference type="InterPro" id="IPR036388">
    <property type="entry name" value="WH-like_DNA-bd_sf"/>
</dbReference>
<dbReference type="InterPro" id="IPR036390">
    <property type="entry name" value="WH_DNA-bd_sf"/>
</dbReference>
<dbReference type="EMBL" id="FQWV01000001">
    <property type="protein sequence ID" value="SHG51276.1"/>
    <property type="molecule type" value="Genomic_DNA"/>
</dbReference>
<protein>
    <recommendedName>
        <fullName evidence="5 17">Riboflavin kinase</fullName>
        <shortName evidence="17">RFK</shortName>
        <ecNumber evidence="4 17">2.7.1.161</ecNumber>
    </recommendedName>
    <alternativeName>
        <fullName evidence="14 17">CTP-dependent riboflavin kinase</fullName>
    </alternativeName>
    <alternativeName>
        <fullName evidence="15 17">CTP:riboflavin 5'-phosphotransferase</fullName>
    </alternativeName>
    <alternativeName>
        <fullName evidence="13 17">Flavokinase</fullName>
    </alternativeName>
</protein>
<keyword evidence="7 17" id="KW-0288">FMN</keyword>
<dbReference type="SUPFAM" id="SSF46785">
    <property type="entry name" value="Winged helix' DNA-binding domain"/>
    <property type="match status" value="1"/>
</dbReference>
<feature type="domain" description="Riboflavin kinase" evidence="19">
    <location>
        <begin position="183"/>
        <end position="308"/>
    </location>
</feature>
<dbReference type="InterPro" id="IPR023602">
    <property type="entry name" value="Riboflavin_kinase_CTP-dep"/>
</dbReference>
<evidence type="ECO:0000256" key="10">
    <source>
        <dbReference type="ARBA" id="ARBA00022741"/>
    </source>
</evidence>
<feature type="binding site" evidence="17">
    <location>
        <position position="285"/>
    </location>
    <ligand>
        <name>FMN</name>
        <dbReference type="ChEBI" id="CHEBI:58210"/>
    </ligand>
</feature>
<dbReference type="SUPFAM" id="SSF82114">
    <property type="entry name" value="Riboflavin kinase-like"/>
    <property type="match status" value="1"/>
</dbReference>
<evidence type="ECO:0000256" key="2">
    <source>
        <dbReference type="ARBA" id="ARBA00005219"/>
    </source>
</evidence>
<feature type="binding site" evidence="17">
    <location>
        <position position="217"/>
    </location>
    <ligand>
        <name>Mg(2+)</name>
        <dbReference type="ChEBI" id="CHEBI:18420"/>
    </ligand>
</feature>
<dbReference type="GO" id="GO:0000287">
    <property type="term" value="F:magnesium ion binding"/>
    <property type="evidence" value="ECO:0007669"/>
    <property type="project" value="UniProtKB-UniRule"/>
</dbReference>
<proteinExistence type="inferred from homology"/>
<gene>
    <name evidence="17" type="primary">ribK</name>
    <name evidence="20" type="ORF">SAMN05443636_0482</name>
</gene>
<keyword evidence="8 17" id="KW-0808">Transferase</keyword>
<feature type="binding site" evidence="17">
    <location>
        <begin position="290"/>
        <end position="293"/>
    </location>
    <ligand>
        <name>CDP</name>
        <dbReference type="ChEBI" id="CHEBI:58069"/>
    </ligand>
</feature>
<feature type="binding site" evidence="17">
    <location>
        <begin position="186"/>
        <end position="191"/>
    </location>
    <ligand>
        <name>CDP</name>
        <dbReference type="ChEBI" id="CHEBI:58069"/>
    </ligand>
</feature>
<evidence type="ECO:0000256" key="16">
    <source>
        <dbReference type="ARBA" id="ARBA00047857"/>
    </source>
</evidence>
<dbReference type="InterPro" id="IPR023470">
    <property type="entry name" value="Riboflavin_kinase_archaeal"/>
</dbReference>
<dbReference type="EC" id="2.7.1.161" evidence="4 17"/>
<evidence type="ECO:0000259" key="19">
    <source>
        <dbReference type="Pfam" id="PF01982"/>
    </source>
</evidence>
<organism evidence="20 21">
    <name type="scientific">Halobaculum gomorrense</name>
    <dbReference type="NCBI Taxonomy" id="43928"/>
    <lineage>
        <taxon>Archaea</taxon>
        <taxon>Methanobacteriati</taxon>
        <taxon>Methanobacteriota</taxon>
        <taxon>Stenosarchaea group</taxon>
        <taxon>Halobacteria</taxon>
        <taxon>Halobacteriales</taxon>
        <taxon>Haloferacaceae</taxon>
        <taxon>Halobaculum</taxon>
    </lineage>
</organism>
<comment type="catalytic activity">
    <reaction evidence="16 17">
        <text>riboflavin + CTP = CDP + FMN + H(+)</text>
        <dbReference type="Rhea" id="RHEA:25021"/>
        <dbReference type="ChEBI" id="CHEBI:15378"/>
        <dbReference type="ChEBI" id="CHEBI:37563"/>
        <dbReference type="ChEBI" id="CHEBI:57986"/>
        <dbReference type="ChEBI" id="CHEBI:58069"/>
        <dbReference type="ChEBI" id="CHEBI:58210"/>
        <dbReference type="EC" id="2.7.1.161"/>
    </reaction>
</comment>
<evidence type="ECO:0000256" key="3">
    <source>
        <dbReference type="ARBA" id="ARBA00006428"/>
    </source>
</evidence>
<evidence type="ECO:0000256" key="17">
    <source>
        <dbReference type="HAMAP-Rule" id="MF_01285"/>
    </source>
</evidence>
<evidence type="ECO:0000256" key="12">
    <source>
        <dbReference type="ARBA" id="ARBA00022842"/>
    </source>
</evidence>
<keyword evidence="9 17" id="KW-0479">Metal-binding</keyword>
<dbReference type="STRING" id="43928.SAMN05443636_0482"/>
<keyword evidence="11 17" id="KW-0418">Kinase</keyword>
<evidence type="ECO:0000256" key="7">
    <source>
        <dbReference type="ARBA" id="ARBA00022643"/>
    </source>
</evidence>